<evidence type="ECO:0000313" key="2">
    <source>
        <dbReference type="Proteomes" id="UP000031671"/>
    </source>
</evidence>
<sequence>MKLITFVEQLSTSKPIAMLKSVLDIMHQQKGFEDGLLFGS</sequence>
<organism evidence="1 2">
    <name type="scientific">Vibrio ishigakensis</name>
    <dbReference type="NCBI Taxonomy" id="1481914"/>
    <lineage>
        <taxon>Bacteria</taxon>
        <taxon>Pseudomonadati</taxon>
        <taxon>Pseudomonadota</taxon>
        <taxon>Gammaproteobacteria</taxon>
        <taxon>Vibrionales</taxon>
        <taxon>Vibrionaceae</taxon>
        <taxon>Vibrio</taxon>
    </lineage>
</organism>
<protein>
    <submittedName>
        <fullName evidence="1">Uncharacterized protein</fullName>
    </submittedName>
</protein>
<reference evidence="1 2" key="1">
    <citation type="submission" date="2015-01" db="EMBL/GenBank/DDBJ databases">
        <title>Vibrio sp. C1 JCM 19231 whole genome shotgun sequence.</title>
        <authorList>
            <person name="Sawabe T."/>
            <person name="Meirelles P."/>
            <person name="Feng G."/>
            <person name="Sayaka M."/>
            <person name="Hattori M."/>
            <person name="Ohkuma M."/>
        </authorList>
    </citation>
    <scope>NUCLEOTIDE SEQUENCE [LARGE SCALE GENOMIC DNA]</scope>
    <source>
        <strain evidence="2">JCM 19231</strain>
    </source>
</reference>
<gene>
    <name evidence="1" type="ORF">JCM19231_1890</name>
</gene>
<proteinExistence type="predicted"/>
<dbReference type="AlphaFoldDB" id="A0A0B8NWG4"/>
<dbReference type="EMBL" id="BBRZ01000010">
    <property type="protein sequence ID" value="GAM55074.1"/>
    <property type="molecule type" value="Genomic_DNA"/>
</dbReference>
<dbReference type="Proteomes" id="UP000031671">
    <property type="component" value="Unassembled WGS sequence"/>
</dbReference>
<keyword evidence="2" id="KW-1185">Reference proteome</keyword>
<reference evidence="1 2" key="2">
    <citation type="submission" date="2015-01" db="EMBL/GenBank/DDBJ databases">
        <authorList>
            <consortium name="NBRP consortium"/>
            <person name="Sawabe T."/>
            <person name="Meirelles P."/>
            <person name="Feng G."/>
            <person name="Sayaka M."/>
            <person name="Hattori M."/>
            <person name="Ohkuma M."/>
        </authorList>
    </citation>
    <scope>NUCLEOTIDE SEQUENCE [LARGE SCALE GENOMIC DNA]</scope>
    <source>
        <strain evidence="2">JCM 19231</strain>
    </source>
</reference>
<name>A0A0B8NWG4_9VIBR</name>
<accession>A0A0B8NWG4</accession>
<evidence type="ECO:0000313" key="1">
    <source>
        <dbReference type="EMBL" id="GAM55074.1"/>
    </source>
</evidence>
<comment type="caution">
    <text evidence="1">The sequence shown here is derived from an EMBL/GenBank/DDBJ whole genome shotgun (WGS) entry which is preliminary data.</text>
</comment>